<comment type="subcellular location">
    <subcellularLocation>
        <location evidence="1">Membrane</location>
        <topology evidence="1">Multi-pass membrane protein</topology>
    </subcellularLocation>
</comment>
<dbReference type="InterPro" id="IPR002523">
    <property type="entry name" value="MgTranspt_CorA/ZnTranspt_ZntB"/>
</dbReference>
<dbReference type="Gene3D" id="3.30.460.20">
    <property type="entry name" value="CorA soluble domain-like"/>
    <property type="match status" value="1"/>
</dbReference>
<name>A0A9D1N9A6_9FIRM</name>
<protein>
    <submittedName>
        <fullName evidence="7">Magnesium transporter CorA family protein</fullName>
    </submittedName>
</protein>
<dbReference type="Proteomes" id="UP000886857">
    <property type="component" value="Unassembled WGS sequence"/>
</dbReference>
<feature type="transmembrane region" description="Helical" evidence="6">
    <location>
        <begin position="262"/>
        <end position="281"/>
    </location>
</feature>
<evidence type="ECO:0000256" key="4">
    <source>
        <dbReference type="ARBA" id="ARBA00022989"/>
    </source>
</evidence>
<dbReference type="SUPFAM" id="SSF143865">
    <property type="entry name" value="CorA soluble domain-like"/>
    <property type="match status" value="1"/>
</dbReference>
<keyword evidence="5 6" id="KW-0472">Membrane</keyword>
<evidence type="ECO:0000256" key="1">
    <source>
        <dbReference type="ARBA" id="ARBA00004141"/>
    </source>
</evidence>
<dbReference type="GO" id="GO:0046873">
    <property type="term" value="F:metal ion transmembrane transporter activity"/>
    <property type="evidence" value="ECO:0007669"/>
    <property type="project" value="InterPro"/>
</dbReference>
<dbReference type="Gene3D" id="1.20.58.340">
    <property type="entry name" value="Magnesium transport protein CorA, transmembrane region"/>
    <property type="match status" value="2"/>
</dbReference>
<sequence length="320" mass="36457">MLQIYKKSNKSTITVDPELVYGSGYDFSDHWVHMANPTDKEIEFIAGATGVAEDMIKAALDEEERARVERDDDTGATLVVTDIPFTEEDENHYTYTTLPFGFIMTANTMITVCLEDTSLLDDMLSARFVKDLNLHKRTRFLIQLQYTISKKFLHYLKQIDRASQRVQNELEKSMKNAELIEMLDLEKSLVFISTSLRSNSVVLDKLPKMLKFFEEDEDLWEDVVIENKQAIEMSNIYRDILSGTMDAYASIISNNLNVVMKVLTSLTLLVAIPSMIGAFWGMNTGVPFEGESWGFWVVIGISVVVCLVAGIVLWKKRFLK</sequence>
<dbReference type="CDD" id="cd12827">
    <property type="entry name" value="EcCorA_ZntB-like_u2"/>
    <property type="match status" value="1"/>
</dbReference>
<dbReference type="AlphaFoldDB" id="A0A9D1N9A6"/>
<evidence type="ECO:0000256" key="2">
    <source>
        <dbReference type="ARBA" id="ARBA00009765"/>
    </source>
</evidence>
<dbReference type="InterPro" id="IPR045863">
    <property type="entry name" value="CorA_TM1_TM2"/>
</dbReference>
<evidence type="ECO:0000313" key="7">
    <source>
        <dbReference type="EMBL" id="HIU98624.1"/>
    </source>
</evidence>
<accession>A0A9D1N9A6</accession>
<evidence type="ECO:0000256" key="5">
    <source>
        <dbReference type="ARBA" id="ARBA00023136"/>
    </source>
</evidence>
<dbReference type="Pfam" id="PF01544">
    <property type="entry name" value="CorA"/>
    <property type="match status" value="1"/>
</dbReference>
<keyword evidence="4 6" id="KW-1133">Transmembrane helix</keyword>
<proteinExistence type="inferred from homology"/>
<keyword evidence="3 6" id="KW-0812">Transmembrane</keyword>
<dbReference type="SUPFAM" id="SSF144083">
    <property type="entry name" value="Magnesium transport protein CorA, transmembrane region"/>
    <property type="match status" value="1"/>
</dbReference>
<comment type="similarity">
    <text evidence="2">Belongs to the CorA metal ion transporter (MIT) (TC 1.A.35) family.</text>
</comment>
<reference evidence="7" key="2">
    <citation type="journal article" date="2021" name="PeerJ">
        <title>Extensive microbial diversity within the chicken gut microbiome revealed by metagenomics and culture.</title>
        <authorList>
            <person name="Gilroy R."/>
            <person name="Ravi A."/>
            <person name="Getino M."/>
            <person name="Pursley I."/>
            <person name="Horton D.L."/>
            <person name="Alikhan N.F."/>
            <person name="Baker D."/>
            <person name="Gharbi K."/>
            <person name="Hall N."/>
            <person name="Watson M."/>
            <person name="Adriaenssens E.M."/>
            <person name="Foster-Nyarko E."/>
            <person name="Jarju S."/>
            <person name="Secka A."/>
            <person name="Antonio M."/>
            <person name="Oren A."/>
            <person name="Chaudhuri R.R."/>
            <person name="La Ragione R."/>
            <person name="Hildebrand F."/>
            <person name="Pallen M.J."/>
        </authorList>
    </citation>
    <scope>NUCLEOTIDE SEQUENCE</scope>
    <source>
        <strain evidence="7">10406</strain>
    </source>
</reference>
<dbReference type="InterPro" id="IPR045861">
    <property type="entry name" value="CorA_cytoplasmic_dom"/>
</dbReference>
<comment type="caution">
    <text evidence="7">The sequence shown here is derived from an EMBL/GenBank/DDBJ whole genome shotgun (WGS) entry which is preliminary data.</text>
</comment>
<evidence type="ECO:0000256" key="3">
    <source>
        <dbReference type="ARBA" id="ARBA00022692"/>
    </source>
</evidence>
<dbReference type="PANTHER" id="PTHR47891:SF2">
    <property type="entry name" value="MAGNESIUM AND COBALT TRANSPORTER"/>
    <property type="match status" value="1"/>
</dbReference>
<dbReference type="InterPro" id="IPR047199">
    <property type="entry name" value="CorA-like"/>
</dbReference>
<dbReference type="GO" id="GO:0016020">
    <property type="term" value="C:membrane"/>
    <property type="evidence" value="ECO:0007669"/>
    <property type="project" value="UniProtKB-SubCell"/>
</dbReference>
<reference evidence="7" key="1">
    <citation type="submission" date="2020-10" db="EMBL/GenBank/DDBJ databases">
        <authorList>
            <person name="Gilroy R."/>
        </authorList>
    </citation>
    <scope>NUCLEOTIDE SEQUENCE</scope>
    <source>
        <strain evidence="7">10406</strain>
    </source>
</reference>
<evidence type="ECO:0000313" key="8">
    <source>
        <dbReference type="Proteomes" id="UP000886857"/>
    </source>
</evidence>
<organism evidence="7 8">
    <name type="scientific">Candidatus Limadaptatus stercoripullorum</name>
    <dbReference type="NCBI Taxonomy" id="2840846"/>
    <lineage>
        <taxon>Bacteria</taxon>
        <taxon>Bacillati</taxon>
        <taxon>Bacillota</taxon>
        <taxon>Clostridia</taxon>
        <taxon>Eubacteriales</taxon>
        <taxon>Candidatus Limadaptatus</taxon>
    </lineage>
</organism>
<dbReference type="EMBL" id="DVOE01000030">
    <property type="protein sequence ID" value="HIU98624.1"/>
    <property type="molecule type" value="Genomic_DNA"/>
</dbReference>
<gene>
    <name evidence="7" type="ORF">IAC73_02130</name>
</gene>
<evidence type="ECO:0000256" key="6">
    <source>
        <dbReference type="SAM" id="Phobius"/>
    </source>
</evidence>
<feature type="transmembrane region" description="Helical" evidence="6">
    <location>
        <begin position="293"/>
        <end position="314"/>
    </location>
</feature>
<dbReference type="PANTHER" id="PTHR47891">
    <property type="entry name" value="TRANSPORTER-RELATED"/>
    <property type="match status" value="1"/>
</dbReference>